<reference evidence="1 2" key="1">
    <citation type="submission" date="2020-05" db="EMBL/GenBank/DDBJ databases">
        <title>Sulfurimonas marisnigri, sp. nov., and Sulfurimonas baltica, sp. nov., manganese oxide reducing chemolithoautotrophs of the class Epsilonproteobacteria isolated from the pelagic redoxclines of the Black and Baltic Seas and emended description of the genus Sulfurimonas.</title>
        <authorList>
            <person name="Henkel J.V."/>
            <person name="Laudan C."/>
            <person name="Werner J."/>
            <person name="Neu T."/>
            <person name="Plewe S."/>
            <person name="Sproer C."/>
            <person name="Bunk B."/>
            <person name="Schulz-Vogt H.N."/>
        </authorList>
    </citation>
    <scope>NUCLEOTIDE SEQUENCE [LARGE SCALE GENOMIC DNA]</scope>
    <source>
        <strain evidence="1 2">GD2</strain>
    </source>
</reference>
<sequence>MAIDNSLYDSLENTYFQIKDYLDNSQLGREHSVMIIKHEELAALLERFDIEALEEQSKDINTLHRQFNDIKEVSNKIVEDLKDVGDSVSAADKVVSGLDKVFLKITNIIV</sequence>
<dbReference type="AlphaFoldDB" id="A0A7S7RP88"/>
<dbReference type="KEGG" id="sbal:HUE88_06530"/>
<protein>
    <submittedName>
        <fullName evidence="1">Uncharacterized protein</fullName>
    </submittedName>
</protein>
<keyword evidence="2" id="KW-1185">Reference proteome</keyword>
<dbReference type="RefSeq" id="WP_194372296.1">
    <property type="nucleotide sequence ID" value="NZ_CP054492.1"/>
</dbReference>
<proteinExistence type="predicted"/>
<dbReference type="Proteomes" id="UP000593994">
    <property type="component" value="Chromosome"/>
</dbReference>
<evidence type="ECO:0000313" key="2">
    <source>
        <dbReference type="Proteomes" id="UP000593994"/>
    </source>
</evidence>
<gene>
    <name evidence="1" type="ORF">HUE88_06530</name>
</gene>
<evidence type="ECO:0000313" key="1">
    <source>
        <dbReference type="EMBL" id="QOY53324.1"/>
    </source>
</evidence>
<dbReference type="EMBL" id="CP054492">
    <property type="protein sequence ID" value="QOY53324.1"/>
    <property type="molecule type" value="Genomic_DNA"/>
</dbReference>
<name>A0A7S7RP88_9BACT</name>
<organism evidence="1 2">
    <name type="scientific">Candidatus Sulfurimonas baltica</name>
    <dbReference type="NCBI Taxonomy" id="2740404"/>
    <lineage>
        <taxon>Bacteria</taxon>
        <taxon>Pseudomonadati</taxon>
        <taxon>Campylobacterota</taxon>
        <taxon>Epsilonproteobacteria</taxon>
        <taxon>Campylobacterales</taxon>
        <taxon>Sulfurimonadaceae</taxon>
        <taxon>Sulfurimonas</taxon>
    </lineage>
</organism>
<accession>A0A7S7RP88</accession>